<gene>
    <name evidence="1" type="primary">ABSGL_12211.1 scaffold 12718</name>
</gene>
<protein>
    <submittedName>
        <fullName evidence="1">Uncharacterized protein</fullName>
    </submittedName>
</protein>
<organism evidence="1">
    <name type="scientific">Absidia glauca</name>
    <name type="common">Pin mould</name>
    <dbReference type="NCBI Taxonomy" id="4829"/>
    <lineage>
        <taxon>Eukaryota</taxon>
        <taxon>Fungi</taxon>
        <taxon>Fungi incertae sedis</taxon>
        <taxon>Mucoromycota</taxon>
        <taxon>Mucoromycotina</taxon>
        <taxon>Mucoromycetes</taxon>
        <taxon>Mucorales</taxon>
        <taxon>Cunninghamellaceae</taxon>
        <taxon>Absidia</taxon>
    </lineage>
</organism>
<dbReference type="EMBL" id="LT554584">
    <property type="protein sequence ID" value="SAM06323.1"/>
    <property type="molecule type" value="Genomic_DNA"/>
</dbReference>
<sequence>MKTGSPFATKNNSNGMIKQRLTPSATWVILYHRPPTSSMPSYPSYVKKSAVIPISYKAVISRSGGLAWLPTPCSCTPLAPVTGCHSTGQMVEQDPHDCPDFPDSFLTLPVLGYDLP</sequence>
<evidence type="ECO:0000313" key="2">
    <source>
        <dbReference type="Proteomes" id="UP000078561"/>
    </source>
</evidence>
<name>A0A163KDH6_ABSGL</name>
<accession>A0A163KDH6</accession>
<reference evidence="1" key="1">
    <citation type="submission" date="2016-04" db="EMBL/GenBank/DDBJ databases">
        <authorList>
            <person name="Evans L.H."/>
            <person name="Alamgir A."/>
            <person name="Owens N."/>
            <person name="Weber N.D."/>
            <person name="Virtaneva K."/>
            <person name="Barbian K."/>
            <person name="Babar A."/>
            <person name="Rosenke K."/>
        </authorList>
    </citation>
    <scope>NUCLEOTIDE SEQUENCE [LARGE SCALE GENOMIC DNA]</scope>
    <source>
        <strain evidence="1">CBS 101.48</strain>
    </source>
</reference>
<keyword evidence="2" id="KW-1185">Reference proteome</keyword>
<proteinExistence type="predicted"/>
<dbReference type="InParanoid" id="A0A163KDH6"/>
<dbReference type="AlphaFoldDB" id="A0A163KDH6"/>
<dbReference type="Proteomes" id="UP000078561">
    <property type="component" value="Unassembled WGS sequence"/>
</dbReference>
<evidence type="ECO:0000313" key="1">
    <source>
        <dbReference type="EMBL" id="SAM06323.1"/>
    </source>
</evidence>